<feature type="domain" description="Periplasmic binding protein" evidence="3">
    <location>
        <begin position="61"/>
        <end position="336"/>
    </location>
</feature>
<organism evidence="4 5">
    <name type="scientific">Nocardioides agri</name>
    <dbReference type="NCBI Taxonomy" id="2682843"/>
    <lineage>
        <taxon>Bacteria</taxon>
        <taxon>Bacillati</taxon>
        <taxon>Actinomycetota</taxon>
        <taxon>Actinomycetes</taxon>
        <taxon>Propionibacteriales</taxon>
        <taxon>Nocardioidaceae</taxon>
        <taxon>Nocardioides</taxon>
    </lineage>
</organism>
<evidence type="ECO:0000313" key="4">
    <source>
        <dbReference type="EMBL" id="MVQ50287.1"/>
    </source>
</evidence>
<comment type="caution">
    <text evidence="4">The sequence shown here is derived from an EMBL/GenBank/DDBJ whole genome shotgun (WGS) entry which is preliminary data.</text>
</comment>
<name>A0A6L6XUI9_9ACTN</name>
<reference evidence="4 5" key="1">
    <citation type="submission" date="2019-12" db="EMBL/GenBank/DDBJ databases">
        <authorList>
            <person name="Huq M.A."/>
        </authorList>
    </citation>
    <scope>NUCLEOTIDE SEQUENCE [LARGE SCALE GENOMIC DNA]</scope>
    <source>
        <strain evidence="4 5">MAH-18</strain>
    </source>
</reference>
<dbReference type="Pfam" id="PF13407">
    <property type="entry name" value="Peripla_BP_4"/>
    <property type="match status" value="1"/>
</dbReference>
<protein>
    <submittedName>
        <fullName evidence="4">Substrate-binding domain-containing protein</fullName>
    </submittedName>
</protein>
<dbReference type="Gene3D" id="3.40.50.2300">
    <property type="match status" value="2"/>
</dbReference>
<dbReference type="CDD" id="cd19994">
    <property type="entry name" value="PBP1_ChvE"/>
    <property type="match status" value="1"/>
</dbReference>
<dbReference type="GO" id="GO:0030246">
    <property type="term" value="F:carbohydrate binding"/>
    <property type="evidence" value="ECO:0007669"/>
    <property type="project" value="TreeGrafter"/>
</dbReference>
<dbReference type="InterPro" id="IPR049784">
    <property type="entry name" value="ChvE-like"/>
</dbReference>
<dbReference type="InterPro" id="IPR028082">
    <property type="entry name" value="Peripla_BP_I"/>
</dbReference>
<keyword evidence="5" id="KW-1185">Reference proteome</keyword>
<dbReference type="GO" id="GO:0030288">
    <property type="term" value="C:outer membrane-bounded periplasmic space"/>
    <property type="evidence" value="ECO:0007669"/>
    <property type="project" value="TreeGrafter"/>
</dbReference>
<accession>A0A6L6XUI9</accession>
<dbReference type="NCBIfam" id="NF040907">
    <property type="entry name" value="ChvE"/>
    <property type="match status" value="1"/>
</dbReference>
<dbReference type="InterPro" id="IPR025997">
    <property type="entry name" value="SBP_2_dom"/>
</dbReference>
<dbReference type="AlphaFoldDB" id="A0A6L6XUI9"/>
<dbReference type="InterPro" id="IPR050555">
    <property type="entry name" value="Bact_Solute-Bind_Prot2"/>
</dbReference>
<evidence type="ECO:0000259" key="3">
    <source>
        <dbReference type="Pfam" id="PF13407"/>
    </source>
</evidence>
<keyword evidence="2" id="KW-0732">Signal</keyword>
<evidence type="ECO:0000256" key="2">
    <source>
        <dbReference type="ARBA" id="ARBA00022729"/>
    </source>
</evidence>
<gene>
    <name evidence="4" type="ORF">GON03_13955</name>
</gene>
<dbReference type="PANTHER" id="PTHR30036:SF1">
    <property type="entry name" value="D-XYLOSE-BINDING PERIPLASMIC PROTEIN"/>
    <property type="match status" value="1"/>
</dbReference>
<dbReference type="EMBL" id="WSEK01000004">
    <property type="protein sequence ID" value="MVQ50287.1"/>
    <property type="molecule type" value="Genomic_DNA"/>
</dbReference>
<proteinExistence type="predicted"/>
<sequence length="384" mass="40528">MPGVVQTATGRTLAGRKNERERAVRKLLSIVGATVLALSLAACGGDDESGSSDGGGDAGTVGVAMPTKSSERWIADGNNIKSQLEEAGYDVDLQYAEDDIPTQVSQVENMVTKGVDVLVIAAIDGTALGDVLETAASQDIPVIAYDRLIRDSENVDYYTTFDNFKVGVMQAESLVEGLEASGKAPYNVELFAGSPDDNNATFFWNGAMSVLQPMIDSGDIVVPSGQTDFDQAAILRWDPATAQKRMEDILTGTYASETVQGVLSPYDGLSLGIIAALQGNGYGGGGKPLPVVTGQDAEVQSVKSILAGEQYSTIFKDTRELAKVTVSMIKAIANGDDPEVNDTETYDNGVKVVPSYLLDPVPVGKDDVQSVLVDSGYYTEADLK</sequence>
<evidence type="ECO:0000313" key="5">
    <source>
        <dbReference type="Proteomes" id="UP000473525"/>
    </source>
</evidence>
<dbReference type="SUPFAM" id="SSF53822">
    <property type="entry name" value="Periplasmic binding protein-like I"/>
    <property type="match status" value="1"/>
</dbReference>
<dbReference type="Proteomes" id="UP000473525">
    <property type="component" value="Unassembled WGS sequence"/>
</dbReference>
<comment type="subcellular location">
    <subcellularLocation>
        <location evidence="1">Cell envelope</location>
    </subcellularLocation>
</comment>
<evidence type="ECO:0000256" key="1">
    <source>
        <dbReference type="ARBA" id="ARBA00004196"/>
    </source>
</evidence>
<dbReference type="PANTHER" id="PTHR30036">
    <property type="entry name" value="D-XYLOSE-BINDING PERIPLASMIC PROTEIN"/>
    <property type="match status" value="1"/>
</dbReference>